<accession>A0A1M6PHS3</accession>
<name>A0A1M6PHS3_PSETH</name>
<dbReference type="PANTHER" id="PTHR35176">
    <property type="entry name" value="HEME OXYGENASE HI_0854-RELATED"/>
    <property type="match status" value="1"/>
</dbReference>
<evidence type="ECO:0000256" key="1">
    <source>
        <dbReference type="ARBA" id="ARBA00023002"/>
    </source>
</evidence>
<dbReference type="RefSeq" id="WP_073455400.1">
    <property type="nucleotide sequence ID" value="NZ_CALGVN010000036.1"/>
</dbReference>
<dbReference type="GO" id="GO:0005829">
    <property type="term" value="C:cytosol"/>
    <property type="evidence" value="ECO:0007669"/>
    <property type="project" value="TreeGrafter"/>
</dbReference>
<dbReference type="EMBL" id="FRAP01000002">
    <property type="protein sequence ID" value="SHK07447.1"/>
    <property type="molecule type" value="Genomic_DNA"/>
</dbReference>
<dbReference type="AlphaFoldDB" id="A0A1M6PHS3"/>
<feature type="domain" description="Pyridoxamine 5'-phosphate oxidase N-terminal" evidence="2">
    <location>
        <begin position="27"/>
        <end position="113"/>
    </location>
</feature>
<dbReference type="Proteomes" id="UP000184363">
    <property type="component" value="Unassembled WGS sequence"/>
</dbReference>
<dbReference type="OrthoDB" id="5115613at2"/>
<gene>
    <name evidence="3" type="ORF">SAMN05443637_102275</name>
</gene>
<dbReference type="GO" id="GO:0016627">
    <property type="term" value="F:oxidoreductase activity, acting on the CH-CH group of donors"/>
    <property type="evidence" value="ECO:0007669"/>
    <property type="project" value="TreeGrafter"/>
</dbReference>
<dbReference type="SUPFAM" id="SSF50475">
    <property type="entry name" value="FMN-binding split barrel"/>
    <property type="match status" value="1"/>
</dbReference>
<evidence type="ECO:0000313" key="4">
    <source>
        <dbReference type="Proteomes" id="UP000184363"/>
    </source>
</evidence>
<dbReference type="InterPro" id="IPR011576">
    <property type="entry name" value="Pyridox_Oxase_N"/>
</dbReference>
<dbReference type="Pfam" id="PF01243">
    <property type="entry name" value="PNPOx_N"/>
    <property type="match status" value="1"/>
</dbReference>
<dbReference type="InterPro" id="IPR052019">
    <property type="entry name" value="F420H2_bilvrd_red/Heme_oxyg"/>
</dbReference>
<reference evidence="3 4" key="1">
    <citation type="submission" date="2016-11" db="EMBL/GenBank/DDBJ databases">
        <authorList>
            <person name="Jaros S."/>
            <person name="Januszkiewicz K."/>
            <person name="Wedrychowicz H."/>
        </authorList>
    </citation>
    <scope>NUCLEOTIDE SEQUENCE [LARGE SCALE GENOMIC DNA]</scope>
    <source>
        <strain evidence="3 4">DSM 43832</strain>
    </source>
</reference>
<dbReference type="Gene3D" id="2.30.110.10">
    <property type="entry name" value="Electron Transport, Fmn-binding Protein, Chain A"/>
    <property type="match status" value="1"/>
</dbReference>
<evidence type="ECO:0000313" key="3">
    <source>
        <dbReference type="EMBL" id="SHK07447.1"/>
    </source>
</evidence>
<dbReference type="InterPro" id="IPR012349">
    <property type="entry name" value="Split_barrel_FMN-bd"/>
</dbReference>
<keyword evidence="4" id="KW-1185">Reference proteome</keyword>
<dbReference type="GO" id="GO:0070967">
    <property type="term" value="F:coenzyme F420 binding"/>
    <property type="evidence" value="ECO:0007669"/>
    <property type="project" value="TreeGrafter"/>
</dbReference>
<sequence>MATWQEFTEAAPRIATIFTRRHKATGNLCMLATLRADGSPRISPMEPRMFEGQLWLVGMPDTTKFADLARDPRFCLHTATVDTQLGDGDAKLWGTVHHVDDPDLQARFAQDLFEESGLDLRNERFDPFYAADITSASSIELIDGKHLEITIWKPGEPERVVRRS</sequence>
<dbReference type="PANTHER" id="PTHR35176:SF6">
    <property type="entry name" value="HEME OXYGENASE HI_0854-RELATED"/>
    <property type="match status" value="1"/>
</dbReference>
<dbReference type="STRING" id="1848.SAMN05443637_102275"/>
<organism evidence="3 4">
    <name type="scientific">Pseudonocardia thermophila</name>
    <dbReference type="NCBI Taxonomy" id="1848"/>
    <lineage>
        <taxon>Bacteria</taxon>
        <taxon>Bacillati</taxon>
        <taxon>Actinomycetota</taxon>
        <taxon>Actinomycetes</taxon>
        <taxon>Pseudonocardiales</taxon>
        <taxon>Pseudonocardiaceae</taxon>
        <taxon>Pseudonocardia</taxon>
    </lineage>
</organism>
<keyword evidence="1" id="KW-0560">Oxidoreductase</keyword>
<evidence type="ECO:0000259" key="2">
    <source>
        <dbReference type="Pfam" id="PF01243"/>
    </source>
</evidence>
<protein>
    <submittedName>
        <fullName evidence="3">Pyridoxamine 5'-phosphate oxidase</fullName>
    </submittedName>
</protein>
<proteinExistence type="predicted"/>